<dbReference type="Pfam" id="PF00072">
    <property type="entry name" value="Response_reg"/>
    <property type="match status" value="1"/>
</dbReference>
<feature type="domain" description="HTH luxR-type" evidence="6">
    <location>
        <begin position="151"/>
        <end position="216"/>
    </location>
</feature>
<dbReference type="SUPFAM" id="SSF52172">
    <property type="entry name" value="CheY-like"/>
    <property type="match status" value="1"/>
</dbReference>
<dbReference type="CDD" id="cd17535">
    <property type="entry name" value="REC_NarL-like"/>
    <property type="match status" value="1"/>
</dbReference>
<dbReference type="EMBL" id="BAAALX010000009">
    <property type="protein sequence ID" value="GAA1516138.1"/>
    <property type="molecule type" value="Genomic_DNA"/>
</dbReference>
<evidence type="ECO:0000256" key="3">
    <source>
        <dbReference type="ARBA" id="ARBA00023125"/>
    </source>
</evidence>
<dbReference type="InterPro" id="IPR001789">
    <property type="entry name" value="Sig_transdc_resp-reg_receiver"/>
</dbReference>
<sequence length="221" mass="23933">MTIRLLLVDDQEMIRRGFEMILGGQPGLTIAGSAENGAGAYELVHQEEFDVVVMDVRMPSMNGVEATRLIRSLEHPPKVLILTTFDLDEYVYEALRAGASGFLLKDASTEELVSAIRHIHDGDSVVAPSTTRRLLKRFTSSGAVQTVQTGDDDALAELTAREKDVVRLVAQGLSNAEIAEALVLAPGTVKVHVSNILTKLDARDRVQIVIAAFNSGLVRAN</sequence>
<evidence type="ECO:0000313" key="9">
    <source>
        <dbReference type="Proteomes" id="UP001500177"/>
    </source>
</evidence>
<protein>
    <submittedName>
        <fullName evidence="8">Response regulator transcription factor</fullName>
    </submittedName>
</protein>
<dbReference type="CDD" id="cd06170">
    <property type="entry name" value="LuxR_C_like"/>
    <property type="match status" value="1"/>
</dbReference>
<accession>A0ABP4L4K2</accession>
<dbReference type="PROSITE" id="PS00622">
    <property type="entry name" value="HTH_LUXR_1"/>
    <property type="match status" value="1"/>
</dbReference>
<dbReference type="InterPro" id="IPR016032">
    <property type="entry name" value="Sig_transdc_resp-reg_C-effctor"/>
</dbReference>
<evidence type="ECO:0000256" key="4">
    <source>
        <dbReference type="ARBA" id="ARBA00023163"/>
    </source>
</evidence>
<dbReference type="Pfam" id="PF00196">
    <property type="entry name" value="GerE"/>
    <property type="match status" value="1"/>
</dbReference>
<feature type="domain" description="Response regulatory" evidence="7">
    <location>
        <begin position="4"/>
        <end position="120"/>
    </location>
</feature>
<evidence type="ECO:0000313" key="8">
    <source>
        <dbReference type="EMBL" id="GAA1516138.1"/>
    </source>
</evidence>
<dbReference type="InterPro" id="IPR000792">
    <property type="entry name" value="Tscrpt_reg_LuxR_C"/>
</dbReference>
<dbReference type="Proteomes" id="UP001500177">
    <property type="component" value="Unassembled WGS sequence"/>
</dbReference>
<evidence type="ECO:0000259" key="6">
    <source>
        <dbReference type="PROSITE" id="PS50043"/>
    </source>
</evidence>
<organism evidence="8 9">
    <name type="scientific">Brevibacterium permense</name>
    <dbReference type="NCBI Taxonomy" id="234834"/>
    <lineage>
        <taxon>Bacteria</taxon>
        <taxon>Bacillati</taxon>
        <taxon>Actinomycetota</taxon>
        <taxon>Actinomycetes</taxon>
        <taxon>Micrococcales</taxon>
        <taxon>Brevibacteriaceae</taxon>
        <taxon>Brevibacterium</taxon>
    </lineage>
</organism>
<dbReference type="SMART" id="SM00448">
    <property type="entry name" value="REC"/>
    <property type="match status" value="1"/>
</dbReference>
<dbReference type="Gene3D" id="3.40.50.2300">
    <property type="match status" value="1"/>
</dbReference>
<dbReference type="PANTHER" id="PTHR43214:SF24">
    <property type="entry name" value="TRANSCRIPTIONAL REGULATORY PROTEIN NARL-RELATED"/>
    <property type="match status" value="1"/>
</dbReference>
<dbReference type="PANTHER" id="PTHR43214">
    <property type="entry name" value="TWO-COMPONENT RESPONSE REGULATOR"/>
    <property type="match status" value="1"/>
</dbReference>
<keyword evidence="3" id="KW-0238">DNA-binding</keyword>
<dbReference type="SMART" id="SM00421">
    <property type="entry name" value="HTH_LUXR"/>
    <property type="match status" value="1"/>
</dbReference>
<dbReference type="InterPro" id="IPR039420">
    <property type="entry name" value="WalR-like"/>
</dbReference>
<name>A0ABP4L4K2_9MICO</name>
<evidence type="ECO:0000256" key="1">
    <source>
        <dbReference type="ARBA" id="ARBA00022553"/>
    </source>
</evidence>
<proteinExistence type="predicted"/>
<dbReference type="RefSeq" id="WP_173151822.1">
    <property type="nucleotide sequence ID" value="NZ_BAAALX010000009.1"/>
</dbReference>
<keyword evidence="2" id="KW-0805">Transcription regulation</keyword>
<dbReference type="PRINTS" id="PR00038">
    <property type="entry name" value="HTHLUXR"/>
</dbReference>
<feature type="modified residue" description="4-aspartylphosphate" evidence="5">
    <location>
        <position position="55"/>
    </location>
</feature>
<dbReference type="PROSITE" id="PS50110">
    <property type="entry name" value="RESPONSE_REGULATORY"/>
    <property type="match status" value="1"/>
</dbReference>
<reference evidence="9" key="1">
    <citation type="journal article" date="2019" name="Int. J. Syst. Evol. Microbiol.">
        <title>The Global Catalogue of Microorganisms (GCM) 10K type strain sequencing project: providing services to taxonomists for standard genome sequencing and annotation.</title>
        <authorList>
            <consortium name="The Broad Institute Genomics Platform"/>
            <consortium name="The Broad Institute Genome Sequencing Center for Infectious Disease"/>
            <person name="Wu L."/>
            <person name="Ma J."/>
        </authorList>
    </citation>
    <scope>NUCLEOTIDE SEQUENCE [LARGE SCALE GENOMIC DNA]</scope>
    <source>
        <strain evidence="9">JCM 13318</strain>
    </source>
</reference>
<evidence type="ECO:0000259" key="7">
    <source>
        <dbReference type="PROSITE" id="PS50110"/>
    </source>
</evidence>
<evidence type="ECO:0000256" key="2">
    <source>
        <dbReference type="ARBA" id="ARBA00023015"/>
    </source>
</evidence>
<dbReference type="SUPFAM" id="SSF46894">
    <property type="entry name" value="C-terminal effector domain of the bipartite response regulators"/>
    <property type="match status" value="1"/>
</dbReference>
<comment type="caution">
    <text evidence="8">The sequence shown here is derived from an EMBL/GenBank/DDBJ whole genome shotgun (WGS) entry which is preliminary data.</text>
</comment>
<dbReference type="InterPro" id="IPR011006">
    <property type="entry name" value="CheY-like_superfamily"/>
</dbReference>
<keyword evidence="1 5" id="KW-0597">Phosphoprotein</keyword>
<keyword evidence="9" id="KW-1185">Reference proteome</keyword>
<gene>
    <name evidence="8" type="ORF">GCM10009690_19000</name>
</gene>
<evidence type="ECO:0000256" key="5">
    <source>
        <dbReference type="PROSITE-ProRule" id="PRU00169"/>
    </source>
</evidence>
<dbReference type="InterPro" id="IPR058245">
    <property type="entry name" value="NreC/VraR/RcsB-like_REC"/>
</dbReference>
<keyword evidence="4" id="KW-0804">Transcription</keyword>
<dbReference type="PROSITE" id="PS50043">
    <property type="entry name" value="HTH_LUXR_2"/>
    <property type="match status" value="1"/>
</dbReference>